<feature type="transmembrane region" description="Helical" evidence="5">
    <location>
        <begin position="102"/>
        <end position="119"/>
    </location>
</feature>
<protein>
    <submittedName>
        <fullName evidence="7">Putative flippase GtrA (Transmembrane translocase of bactoprenol-linked glucose)</fullName>
    </submittedName>
</protein>
<evidence type="ECO:0000313" key="8">
    <source>
        <dbReference type="Proteomes" id="UP000198891"/>
    </source>
</evidence>
<evidence type="ECO:0000256" key="5">
    <source>
        <dbReference type="SAM" id="Phobius"/>
    </source>
</evidence>
<organism evidence="7 8">
    <name type="scientific">Herbiconiux ginsengi</name>
    <dbReference type="NCBI Taxonomy" id="381665"/>
    <lineage>
        <taxon>Bacteria</taxon>
        <taxon>Bacillati</taxon>
        <taxon>Actinomycetota</taxon>
        <taxon>Actinomycetes</taxon>
        <taxon>Micrococcales</taxon>
        <taxon>Microbacteriaceae</taxon>
        <taxon>Herbiconiux</taxon>
    </lineage>
</organism>
<dbReference type="AlphaFoldDB" id="A0A1H3ST08"/>
<comment type="subcellular location">
    <subcellularLocation>
        <location evidence="1">Membrane</location>
        <topology evidence="1">Multi-pass membrane protein</topology>
    </subcellularLocation>
</comment>
<dbReference type="InterPro" id="IPR007267">
    <property type="entry name" value="GtrA_DPMS_TM"/>
</dbReference>
<dbReference type="RefSeq" id="WP_092556488.1">
    <property type="nucleotide sequence ID" value="NZ_FNPZ01000004.1"/>
</dbReference>
<keyword evidence="8" id="KW-1185">Reference proteome</keyword>
<gene>
    <name evidence="7" type="ORF">SAMN05216554_3668</name>
</gene>
<evidence type="ECO:0000256" key="3">
    <source>
        <dbReference type="ARBA" id="ARBA00022989"/>
    </source>
</evidence>
<evidence type="ECO:0000313" key="7">
    <source>
        <dbReference type="EMBL" id="SDZ41084.1"/>
    </source>
</evidence>
<dbReference type="OrthoDB" id="4943658at2"/>
<dbReference type="Proteomes" id="UP000198891">
    <property type="component" value="Unassembled WGS sequence"/>
</dbReference>
<keyword evidence="4 5" id="KW-0472">Membrane</keyword>
<dbReference type="GO" id="GO:0016020">
    <property type="term" value="C:membrane"/>
    <property type="evidence" value="ECO:0007669"/>
    <property type="project" value="UniProtKB-SubCell"/>
</dbReference>
<keyword evidence="3 5" id="KW-1133">Transmembrane helix</keyword>
<evidence type="ECO:0000259" key="6">
    <source>
        <dbReference type="Pfam" id="PF04138"/>
    </source>
</evidence>
<accession>A0A1H3ST08</accession>
<proteinExistence type="predicted"/>
<dbReference type="STRING" id="381665.SAMN05216554_3668"/>
<keyword evidence="2 5" id="KW-0812">Transmembrane</keyword>
<evidence type="ECO:0000256" key="4">
    <source>
        <dbReference type="ARBA" id="ARBA00023136"/>
    </source>
</evidence>
<feature type="transmembrane region" description="Helical" evidence="5">
    <location>
        <begin position="63"/>
        <end position="81"/>
    </location>
</feature>
<feature type="domain" description="GtrA/DPMS transmembrane" evidence="6">
    <location>
        <begin position="26"/>
        <end position="148"/>
    </location>
</feature>
<feature type="transmembrane region" description="Helical" evidence="5">
    <location>
        <begin position="24"/>
        <end position="43"/>
    </location>
</feature>
<feature type="transmembrane region" description="Helical" evidence="5">
    <location>
        <begin position="125"/>
        <end position="142"/>
    </location>
</feature>
<reference evidence="7 8" key="1">
    <citation type="submission" date="2016-10" db="EMBL/GenBank/DDBJ databases">
        <authorList>
            <person name="de Groot N.N."/>
        </authorList>
    </citation>
    <scope>NUCLEOTIDE SEQUENCE [LARGE SCALE GENOMIC DNA]</scope>
    <source>
        <strain evidence="7 8">CGMCC 4.3491</strain>
    </source>
</reference>
<evidence type="ECO:0000256" key="1">
    <source>
        <dbReference type="ARBA" id="ARBA00004141"/>
    </source>
</evidence>
<dbReference type="EMBL" id="FNPZ01000004">
    <property type="protein sequence ID" value="SDZ41084.1"/>
    <property type="molecule type" value="Genomic_DNA"/>
</dbReference>
<dbReference type="GO" id="GO:0000271">
    <property type="term" value="P:polysaccharide biosynthetic process"/>
    <property type="evidence" value="ECO:0007669"/>
    <property type="project" value="InterPro"/>
</dbReference>
<name>A0A1H3ST08_9MICO</name>
<sequence>MNQPDEDAAERPGLILRLIKDQRVAFLLVGATNTGVGFLFFIFFDLTVGNWLDSAVNETVGSLGTLFCAHVLGVLFAFVMYRRFVFRVKGHVWRDLARFESVYLVAIAINAVILPILVGFGWNRILAQFSILVITTLISWFGHKGFSFRREAEAATEIEPDETERKP</sequence>
<evidence type="ECO:0000256" key="2">
    <source>
        <dbReference type="ARBA" id="ARBA00022692"/>
    </source>
</evidence>
<dbReference type="Pfam" id="PF04138">
    <property type="entry name" value="GtrA_DPMS_TM"/>
    <property type="match status" value="1"/>
</dbReference>